<evidence type="ECO:0000256" key="7">
    <source>
        <dbReference type="RuleBase" id="RU363032"/>
    </source>
</evidence>
<dbReference type="Proteomes" id="UP000291269">
    <property type="component" value="Unassembled WGS sequence"/>
</dbReference>
<feature type="transmembrane region" description="Helical" evidence="7">
    <location>
        <begin position="79"/>
        <end position="101"/>
    </location>
</feature>
<gene>
    <name evidence="9" type="ORF">ESZ91_01270</name>
</gene>
<evidence type="ECO:0000313" key="10">
    <source>
        <dbReference type="Proteomes" id="UP000291269"/>
    </source>
</evidence>
<dbReference type="PROSITE" id="PS50928">
    <property type="entry name" value="ABC_TM1"/>
    <property type="match status" value="1"/>
</dbReference>
<keyword evidence="2 7" id="KW-0813">Transport</keyword>
<feature type="transmembrane region" description="Helical" evidence="7">
    <location>
        <begin position="162"/>
        <end position="187"/>
    </location>
</feature>
<dbReference type="PANTHER" id="PTHR30193">
    <property type="entry name" value="ABC TRANSPORTER PERMEASE PROTEIN"/>
    <property type="match status" value="1"/>
</dbReference>
<comment type="caution">
    <text evidence="9">The sequence shown here is derived from an EMBL/GenBank/DDBJ whole genome shotgun (WGS) entry which is preliminary data.</text>
</comment>
<evidence type="ECO:0000256" key="4">
    <source>
        <dbReference type="ARBA" id="ARBA00022692"/>
    </source>
</evidence>
<comment type="similarity">
    <text evidence="7">Belongs to the binding-protein-dependent transport system permease family.</text>
</comment>
<feature type="transmembrane region" description="Helical" evidence="7">
    <location>
        <begin position="271"/>
        <end position="293"/>
    </location>
</feature>
<feature type="transmembrane region" description="Helical" evidence="7">
    <location>
        <begin position="208"/>
        <end position="233"/>
    </location>
</feature>
<protein>
    <submittedName>
        <fullName evidence="9">Sugar ABC transporter permease</fullName>
    </submittedName>
</protein>
<dbReference type="InterPro" id="IPR035906">
    <property type="entry name" value="MetI-like_sf"/>
</dbReference>
<keyword evidence="10" id="KW-1185">Reference proteome</keyword>
<dbReference type="GO" id="GO:0005886">
    <property type="term" value="C:plasma membrane"/>
    <property type="evidence" value="ECO:0007669"/>
    <property type="project" value="UniProtKB-SubCell"/>
</dbReference>
<feature type="transmembrane region" description="Helical" evidence="7">
    <location>
        <begin position="239"/>
        <end position="259"/>
    </location>
</feature>
<dbReference type="SUPFAM" id="SSF161098">
    <property type="entry name" value="MetI-like"/>
    <property type="match status" value="1"/>
</dbReference>
<keyword evidence="6 7" id="KW-0472">Membrane</keyword>
<dbReference type="PANTHER" id="PTHR30193:SF37">
    <property type="entry name" value="INNER MEMBRANE ABC TRANSPORTER PERMEASE PROTEIN YCJO"/>
    <property type="match status" value="1"/>
</dbReference>
<dbReference type="OrthoDB" id="9761387at2"/>
<organism evidence="9 10">
    <name type="scientific">Candidatus Borkfalkia ceftriaxoniphila</name>
    <dbReference type="NCBI Taxonomy" id="2508949"/>
    <lineage>
        <taxon>Bacteria</taxon>
        <taxon>Bacillati</taxon>
        <taxon>Bacillota</taxon>
        <taxon>Clostridia</taxon>
        <taxon>Christensenellales</taxon>
        <taxon>Christensenellaceae</taxon>
        <taxon>Candidatus Borkfalkia</taxon>
    </lineage>
</organism>
<evidence type="ECO:0000313" key="9">
    <source>
        <dbReference type="EMBL" id="RXZ61044.1"/>
    </source>
</evidence>
<evidence type="ECO:0000256" key="1">
    <source>
        <dbReference type="ARBA" id="ARBA00004651"/>
    </source>
</evidence>
<evidence type="ECO:0000259" key="8">
    <source>
        <dbReference type="PROSITE" id="PS50928"/>
    </source>
</evidence>
<feature type="transmembrane region" description="Helical" evidence="7">
    <location>
        <begin position="13"/>
        <end position="40"/>
    </location>
</feature>
<feature type="domain" description="ABC transmembrane type-1" evidence="8">
    <location>
        <begin position="75"/>
        <end position="293"/>
    </location>
</feature>
<name>A0A4Q2K8M6_9FIRM</name>
<evidence type="ECO:0000256" key="5">
    <source>
        <dbReference type="ARBA" id="ARBA00022989"/>
    </source>
</evidence>
<feature type="transmembrane region" description="Helical" evidence="7">
    <location>
        <begin position="113"/>
        <end position="133"/>
    </location>
</feature>
<proteinExistence type="inferred from homology"/>
<dbReference type="EMBL" id="SDOZ01000002">
    <property type="protein sequence ID" value="RXZ61044.1"/>
    <property type="molecule type" value="Genomic_DNA"/>
</dbReference>
<keyword evidence="5 7" id="KW-1133">Transmembrane helix</keyword>
<keyword evidence="3" id="KW-1003">Cell membrane</keyword>
<comment type="subcellular location">
    <subcellularLocation>
        <location evidence="1 7">Cell membrane</location>
        <topology evidence="1 7">Multi-pass membrane protein</topology>
    </subcellularLocation>
</comment>
<sequence length="302" mass="34055">MVNVRSIQRQANIVGWLLMIPTVVGIALFILYPVVFSLIMSFTNWKFVFYNVRFIGGGNYAWLFSAAGSQFWVSVWTSIKFTFISTSIQTVLGFFLAYTLYNMNPKAQAIYKVLIYIPVLLPAAVVSVMWTFFFEPNVGLIDVLLTNMGFKNLPLWLADENIALGSVIFVNTWQYLGVTTIIYFIAMNAISRDVLEGATIDGAGKWMILWRFILPLSWSSTSVNLLLSIMGGLKSFDLFYLFTNGTGDHGLYVVGLYIWRTAYKFKTFCRAVTMSIILSVIIAAISLSLNWLLGKTEDKIDA</sequence>
<dbReference type="GO" id="GO:0055085">
    <property type="term" value="P:transmembrane transport"/>
    <property type="evidence" value="ECO:0007669"/>
    <property type="project" value="InterPro"/>
</dbReference>
<dbReference type="AlphaFoldDB" id="A0A4Q2K8M6"/>
<evidence type="ECO:0000256" key="3">
    <source>
        <dbReference type="ARBA" id="ARBA00022475"/>
    </source>
</evidence>
<keyword evidence="4 7" id="KW-0812">Transmembrane</keyword>
<reference evidence="9 10" key="1">
    <citation type="journal article" date="2019" name="Gut">
        <title>Antibiotics-induced monodominance of a novel gut bacterial order.</title>
        <authorList>
            <person name="Hildebrand F."/>
            <person name="Moitinho-Silva L."/>
            <person name="Blasche S."/>
            <person name="Jahn M.T."/>
            <person name="Gossmann T.I."/>
            <person name="Heuerta-Cepas J."/>
            <person name="Hercog R."/>
            <person name="Luetge M."/>
            <person name="Bahram M."/>
            <person name="Pryszlak A."/>
            <person name="Alves R.J."/>
            <person name="Waszak S.M."/>
            <person name="Zhu A."/>
            <person name="Ye L."/>
            <person name="Costea P.I."/>
            <person name="Aalvink S."/>
            <person name="Belzer C."/>
            <person name="Forslund S.K."/>
            <person name="Sunagawa S."/>
            <person name="Hentschel U."/>
            <person name="Merten C."/>
            <person name="Patil K.R."/>
            <person name="Benes V."/>
            <person name="Bork P."/>
        </authorList>
    </citation>
    <scope>NUCLEOTIDE SEQUENCE [LARGE SCALE GENOMIC DNA]</scope>
    <source>
        <strain evidence="9 10">HDS1380</strain>
    </source>
</reference>
<dbReference type="SUPFAM" id="SSF160964">
    <property type="entry name" value="MalF N-terminal region-like"/>
    <property type="match status" value="1"/>
</dbReference>
<dbReference type="InterPro" id="IPR051393">
    <property type="entry name" value="ABC_transporter_permease"/>
</dbReference>
<dbReference type="Pfam" id="PF00528">
    <property type="entry name" value="BPD_transp_1"/>
    <property type="match status" value="1"/>
</dbReference>
<dbReference type="InterPro" id="IPR000515">
    <property type="entry name" value="MetI-like"/>
</dbReference>
<evidence type="ECO:0000256" key="6">
    <source>
        <dbReference type="ARBA" id="ARBA00023136"/>
    </source>
</evidence>
<accession>A0A4Q2K8M6</accession>
<evidence type="ECO:0000256" key="2">
    <source>
        <dbReference type="ARBA" id="ARBA00022448"/>
    </source>
</evidence>
<dbReference type="CDD" id="cd06261">
    <property type="entry name" value="TM_PBP2"/>
    <property type="match status" value="1"/>
</dbReference>
<dbReference type="RefSeq" id="WP_129223326.1">
    <property type="nucleotide sequence ID" value="NZ_SDOZ01000002.1"/>
</dbReference>
<dbReference type="Gene3D" id="1.10.3720.10">
    <property type="entry name" value="MetI-like"/>
    <property type="match status" value="1"/>
</dbReference>